<name>A0ABQ9V5G7_SAGOE</name>
<accession>A0ABQ9V5G7</accession>
<gene>
    <name evidence="2" type="ORF">P7K49_018236</name>
</gene>
<protein>
    <submittedName>
        <fullName evidence="2">Uncharacterized protein</fullName>
    </submittedName>
</protein>
<feature type="region of interest" description="Disordered" evidence="1">
    <location>
        <begin position="33"/>
        <end position="52"/>
    </location>
</feature>
<organism evidence="2 3">
    <name type="scientific">Saguinus oedipus</name>
    <name type="common">Cotton-top tamarin</name>
    <name type="synonym">Oedipomidas oedipus</name>
    <dbReference type="NCBI Taxonomy" id="9490"/>
    <lineage>
        <taxon>Eukaryota</taxon>
        <taxon>Metazoa</taxon>
        <taxon>Chordata</taxon>
        <taxon>Craniata</taxon>
        <taxon>Vertebrata</taxon>
        <taxon>Euteleostomi</taxon>
        <taxon>Mammalia</taxon>
        <taxon>Eutheria</taxon>
        <taxon>Euarchontoglires</taxon>
        <taxon>Primates</taxon>
        <taxon>Haplorrhini</taxon>
        <taxon>Platyrrhini</taxon>
        <taxon>Cebidae</taxon>
        <taxon>Callitrichinae</taxon>
        <taxon>Saguinus</taxon>
    </lineage>
</organism>
<dbReference type="Proteomes" id="UP001266305">
    <property type="component" value="Unassembled WGS sequence"/>
</dbReference>
<proteinExistence type="predicted"/>
<dbReference type="EMBL" id="JASSZA010000008">
    <property type="protein sequence ID" value="KAK2104380.1"/>
    <property type="molecule type" value="Genomic_DNA"/>
</dbReference>
<evidence type="ECO:0000313" key="2">
    <source>
        <dbReference type="EMBL" id="KAK2104380.1"/>
    </source>
</evidence>
<sequence length="52" mass="5893">MLEFICCFLISWNPQPGYQSHRLNNVLLQQIGHKEGRRSNHSAEDPAGGNDI</sequence>
<keyword evidence="3" id="KW-1185">Reference proteome</keyword>
<feature type="compositionally biased region" description="Basic and acidic residues" evidence="1">
    <location>
        <begin position="33"/>
        <end position="44"/>
    </location>
</feature>
<evidence type="ECO:0000313" key="3">
    <source>
        <dbReference type="Proteomes" id="UP001266305"/>
    </source>
</evidence>
<reference evidence="2 3" key="1">
    <citation type="submission" date="2023-05" db="EMBL/GenBank/DDBJ databases">
        <title>B98-5 Cell Line De Novo Hybrid Assembly: An Optical Mapping Approach.</title>
        <authorList>
            <person name="Kananen K."/>
            <person name="Auerbach J.A."/>
            <person name="Kautto E."/>
            <person name="Blachly J.S."/>
        </authorList>
    </citation>
    <scope>NUCLEOTIDE SEQUENCE [LARGE SCALE GENOMIC DNA]</scope>
    <source>
        <strain evidence="2">B95-8</strain>
        <tissue evidence="2">Cell line</tissue>
    </source>
</reference>
<comment type="caution">
    <text evidence="2">The sequence shown here is derived from an EMBL/GenBank/DDBJ whole genome shotgun (WGS) entry which is preliminary data.</text>
</comment>
<evidence type="ECO:0000256" key="1">
    <source>
        <dbReference type="SAM" id="MobiDB-lite"/>
    </source>
</evidence>